<keyword evidence="8 12" id="KW-0811">Translocation</keyword>
<dbReference type="OrthoDB" id="1551503at2759"/>
<keyword evidence="6" id="KW-0862">Zinc</keyword>
<keyword evidence="5 12" id="KW-0472">Membrane</keyword>
<evidence type="ECO:0000256" key="4">
    <source>
        <dbReference type="ARBA" id="ARBA00022723"/>
    </source>
</evidence>
<evidence type="ECO:0000259" key="13">
    <source>
        <dbReference type="Pfam" id="PF02953"/>
    </source>
</evidence>
<keyword evidence="7 12" id="KW-0653">Protein transport</keyword>
<dbReference type="AlphaFoldDB" id="A0A9P4ME20"/>
<dbReference type="SUPFAM" id="SSF144122">
    <property type="entry name" value="Tim10-like"/>
    <property type="match status" value="1"/>
</dbReference>
<keyword evidence="11 12" id="KW-0143">Chaperone</keyword>
<dbReference type="PANTHER" id="PTHR13172">
    <property type="entry name" value="MITOCHONDRIAL IMPORT INNER MEMBRANE TRANSLOCASE SUBUNIT TIM9B"/>
    <property type="match status" value="1"/>
</dbReference>
<dbReference type="GO" id="GO:0046872">
    <property type="term" value="F:metal ion binding"/>
    <property type="evidence" value="ECO:0007669"/>
    <property type="project" value="UniProtKB-KW"/>
</dbReference>
<dbReference type="Gene3D" id="1.10.287.810">
    <property type="entry name" value="Mitochondrial import inner membrane translocase subunit tim13 like domains"/>
    <property type="match status" value="1"/>
</dbReference>
<keyword evidence="3 12" id="KW-0813">Transport</keyword>
<evidence type="ECO:0000256" key="3">
    <source>
        <dbReference type="ARBA" id="ARBA00022448"/>
    </source>
</evidence>
<evidence type="ECO:0000256" key="12">
    <source>
        <dbReference type="RuleBase" id="RU367043"/>
    </source>
</evidence>
<keyword evidence="4" id="KW-0479">Metal-binding</keyword>
<accession>A0A9P4ME20</accession>
<keyword evidence="10 12" id="KW-1015">Disulfide bond</keyword>
<evidence type="ECO:0000256" key="11">
    <source>
        <dbReference type="ARBA" id="ARBA00023186"/>
    </source>
</evidence>
<evidence type="ECO:0000256" key="7">
    <source>
        <dbReference type="ARBA" id="ARBA00022927"/>
    </source>
</evidence>
<dbReference type="EMBL" id="ML978121">
    <property type="protein sequence ID" value="KAF2104037.1"/>
    <property type="molecule type" value="Genomic_DNA"/>
</dbReference>
<protein>
    <recommendedName>
        <fullName evidence="12">Mitochondrial import inner membrane translocase subunit</fullName>
    </recommendedName>
</protein>
<evidence type="ECO:0000313" key="15">
    <source>
        <dbReference type="Proteomes" id="UP000799772"/>
    </source>
</evidence>
<dbReference type="Proteomes" id="UP000799772">
    <property type="component" value="Unassembled WGS sequence"/>
</dbReference>
<comment type="subunit">
    <text evidence="12">Heterohexamer.</text>
</comment>
<dbReference type="InterPro" id="IPR004217">
    <property type="entry name" value="Tim10-like"/>
</dbReference>
<evidence type="ECO:0000256" key="2">
    <source>
        <dbReference type="ARBA" id="ARBA00006720"/>
    </source>
</evidence>
<comment type="function">
    <text evidence="12">Mitochondrial intermembrane chaperone that participates in the import and insertion of some multi-pass transmembrane proteins into the mitochondrial inner membrane. Also required for the transfer of beta-barrel precursors from the TOM complex to the sorting and assembly machinery (SAM complex) of the outer membrane. Acts as a chaperone-like protein that protects the hydrophobic precursors from aggregation and guide them through the mitochondrial intermembrane space.</text>
</comment>
<keyword evidence="15" id="KW-1185">Reference proteome</keyword>
<keyword evidence="9 12" id="KW-0496">Mitochondrion</keyword>
<evidence type="ECO:0000256" key="5">
    <source>
        <dbReference type="ARBA" id="ARBA00022792"/>
    </source>
</evidence>
<dbReference type="Pfam" id="PF02953">
    <property type="entry name" value="zf-Tim10_DDP"/>
    <property type="match status" value="1"/>
</dbReference>
<evidence type="ECO:0000256" key="10">
    <source>
        <dbReference type="ARBA" id="ARBA00023157"/>
    </source>
</evidence>
<evidence type="ECO:0000256" key="8">
    <source>
        <dbReference type="ARBA" id="ARBA00023010"/>
    </source>
</evidence>
<name>A0A9P4ME20_9PEZI</name>
<feature type="domain" description="Tim10-like" evidence="13">
    <location>
        <begin position="52"/>
        <end position="104"/>
    </location>
</feature>
<comment type="caution">
    <text evidence="14">The sequence shown here is derived from an EMBL/GenBank/DDBJ whole genome shotgun (WGS) entry which is preliminary data.</text>
</comment>
<reference evidence="14" key="1">
    <citation type="journal article" date="2020" name="Stud. Mycol.">
        <title>101 Dothideomycetes genomes: a test case for predicting lifestyles and emergence of pathogens.</title>
        <authorList>
            <person name="Haridas S."/>
            <person name="Albert R."/>
            <person name="Binder M."/>
            <person name="Bloem J."/>
            <person name="Labutti K."/>
            <person name="Salamov A."/>
            <person name="Andreopoulos B."/>
            <person name="Baker S."/>
            <person name="Barry K."/>
            <person name="Bills G."/>
            <person name="Bluhm B."/>
            <person name="Cannon C."/>
            <person name="Castanera R."/>
            <person name="Culley D."/>
            <person name="Daum C."/>
            <person name="Ezra D."/>
            <person name="Gonzalez J."/>
            <person name="Henrissat B."/>
            <person name="Kuo A."/>
            <person name="Liang C."/>
            <person name="Lipzen A."/>
            <person name="Lutzoni F."/>
            <person name="Magnuson J."/>
            <person name="Mondo S."/>
            <person name="Nolan M."/>
            <person name="Ohm R."/>
            <person name="Pangilinan J."/>
            <person name="Park H.-J."/>
            <person name="Ramirez L."/>
            <person name="Alfaro M."/>
            <person name="Sun H."/>
            <person name="Tritt A."/>
            <person name="Yoshinaga Y."/>
            <person name="Zwiers L.-H."/>
            <person name="Turgeon B."/>
            <person name="Goodwin S."/>
            <person name="Spatafora J."/>
            <person name="Crous P."/>
            <person name="Grigoriev I."/>
        </authorList>
    </citation>
    <scope>NUCLEOTIDE SEQUENCE</scope>
    <source>
        <strain evidence="14">CBS 133067</strain>
    </source>
</reference>
<comment type="domain">
    <text evidence="12">The twin CX3C motif contains 4 conserved Cys residues that form 2 disulfide bonds in the mitochondrial intermembrane space.</text>
</comment>
<dbReference type="InterPro" id="IPR050673">
    <property type="entry name" value="Mito_inner_translocase_sub"/>
</dbReference>
<dbReference type="GO" id="GO:0015031">
    <property type="term" value="P:protein transport"/>
    <property type="evidence" value="ECO:0007669"/>
    <property type="project" value="UniProtKB-KW"/>
</dbReference>
<comment type="subcellular location">
    <subcellularLocation>
        <location evidence="1 12">Mitochondrion inner membrane</location>
        <topology evidence="1 12">Peripheral membrane protein</topology>
        <orientation evidence="1 12">Intermembrane side</orientation>
    </subcellularLocation>
</comment>
<keyword evidence="5 12" id="KW-0999">Mitochondrion inner membrane</keyword>
<comment type="similarity">
    <text evidence="2 12">Belongs to the small Tim family.</text>
</comment>
<evidence type="ECO:0000256" key="1">
    <source>
        <dbReference type="ARBA" id="ARBA00004137"/>
    </source>
</evidence>
<evidence type="ECO:0000256" key="9">
    <source>
        <dbReference type="ARBA" id="ARBA00023128"/>
    </source>
</evidence>
<evidence type="ECO:0000313" key="14">
    <source>
        <dbReference type="EMBL" id="KAF2104037.1"/>
    </source>
</evidence>
<evidence type="ECO:0000256" key="6">
    <source>
        <dbReference type="ARBA" id="ARBA00022833"/>
    </source>
</evidence>
<sequence length="118" mass="13377">MESLNAQEQRELQSRMEKKQLKEFANVCASMAPKPPLVHQYMPFMLADIGTVAQMYSNMVQRCFDDCINDFSSKSIGSKEESCVMRCVDKQLKSSERLGLRFQEQNATMMGPGAMPGR</sequence>
<dbReference type="GO" id="GO:0005743">
    <property type="term" value="C:mitochondrial inner membrane"/>
    <property type="evidence" value="ECO:0007669"/>
    <property type="project" value="UniProtKB-SubCell"/>
</dbReference>
<organism evidence="14 15">
    <name type="scientific">Rhizodiscina lignyota</name>
    <dbReference type="NCBI Taxonomy" id="1504668"/>
    <lineage>
        <taxon>Eukaryota</taxon>
        <taxon>Fungi</taxon>
        <taxon>Dikarya</taxon>
        <taxon>Ascomycota</taxon>
        <taxon>Pezizomycotina</taxon>
        <taxon>Dothideomycetes</taxon>
        <taxon>Pleosporomycetidae</taxon>
        <taxon>Aulographales</taxon>
        <taxon>Rhizodiscinaceae</taxon>
        <taxon>Rhizodiscina</taxon>
    </lineage>
</organism>
<gene>
    <name evidence="14" type="ORF">NA57DRAFT_50886</name>
</gene>
<proteinExistence type="inferred from homology"/>
<dbReference type="InterPro" id="IPR035427">
    <property type="entry name" value="Tim10-like_dom_sf"/>
</dbReference>